<reference evidence="2 3" key="1">
    <citation type="submission" date="2019-04" db="EMBL/GenBank/DDBJ databases">
        <title>Bacillus caeni sp. nov., a bacterium isolated from mangrove sediment.</title>
        <authorList>
            <person name="Huang H."/>
            <person name="Mo K."/>
            <person name="Hu Y."/>
        </authorList>
    </citation>
    <scope>NUCLEOTIDE SEQUENCE [LARGE SCALE GENOMIC DNA]</scope>
    <source>
        <strain evidence="2 3">HB172195</strain>
    </source>
</reference>
<feature type="transmembrane region" description="Helical" evidence="1">
    <location>
        <begin position="12"/>
        <end position="32"/>
    </location>
</feature>
<dbReference type="AlphaFoldDB" id="A0A5R9F285"/>
<comment type="caution">
    <text evidence="2">The sequence shown here is derived from an EMBL/GenBank/DDBJ whole genome shotgun (WGS) entry which is preliminary data.</text>
</comment>
<feature type="transmembrane region" description="Helical" evidence="1">
    <location>
        <begin position="38"/>
        <end position="58"/>
    </location>
</feature>
<dbReference type="EMBL" id="SWLG01000007">
    <property type="protein sequence ID" value="TLS37191.1"/>
    <property type="molecule type" value="Genomic_DNA"/>
</dbReference>
<protein>
    <recommendedName>
        <fullName evidence="4">Voltage-dependent anion channel</fullName>
    </recommendedName>
</protein>
<feature type="transmembrane region" description="Helical" evidence="1">
    <location>
        <begin position="234"/>
        <end position="256"/>
    </location>
</feature>
<feature type="transmembrane region" description="Helical" evidence="1">
    <location>
        <begin position="276"/>
        <end position="293"/>
    </location>
</feature>
<evidence type="ECO:0008006" key="4">
    <source>
        <dbReference type="Google" id="ProtNLM"/>
    </source>
</evidence>
<evidence type="ECO:0000313" key="2">
    <source>
        <dbReference type="EMBL" id="TLS37191.1"/>
    </source>
</evidence>
<keyword evidence="3" id="KW-1185">Reference proteome</keyword>
<evidence type="ECO:0000313" key="3">
    <source>
        <dbReference type="Proteomes" id="UP000308230"/>
    </source>
</evidence>
<dbReference type="InterPro" id="IPR038665">
    <property type="entry name" value="Voltage-dep_anion_channel_sf"/>
</dbReference>
<feature type="transmembrane region" description="Helical" evidence="1">
    <location>
        <begin position="209"/>
        <end position="228"/>
    </location>
</feature>
<dbReference type="Gene3D" id="1.50.10.150">
    <property type="entry name" value="Voltage-dependent anion channel"/>
    <property type="match status" value="1"/>
</dbReference>
<evidence type="ECO:0000256" key="1">
    <source>
        <dbReference type="SAM" id="Phobius"/>
    </source>
</evidence>
<accession>A0A5R9F285</accession>
<dbReference type="OrthoDB" id="2734473at2"/>
<sequence>MSSEDKEQVIHPSSGAIIMALGIFLYAAIEAFPLFDQIMGEVLTVMLAVLGVVIFKSLARQVFKKHFFVPFINNPVNSFVMGTWIAGISVLCNVVGKYFPGLSPVLLAVAFLDTVLYVLFLVSCVNNFKQLWKHPTRYSTHGAVLLSTVATQSLVILWVEMFPSLTKVLLIFAMSIGFIFYLCGVWLIMIRYGKKKQWSLAEDWTNTNCIIHGALSITGLAIVSSHMMSALLMMIFWLIVFALLIIIEALEISRAIKRVRRFGWKNGIFTYHVSQWSRNFTFGMFYAFTIAMHKNTYYMNAMYDFHGSFLAIWAWIVFVALIFEIGLWIEAKWHLFGRLSKEGAV</sequence>
<feature type="transmembrane region" description="Helical" evidence="1">
    <location>
        <begin position="138"/>
        <end position="159"/>
    </location>
</feature>
<proteinExistence type="predicted"/>
<gene>
    <name evidence="2" type="ORF">FCL54_11735</name>
</gene>
<keyword evidence="1" id="KW-0812">Transmembrane</keyword>
<feature type="transmembrane region" description="Helical" evidence="1">
    <location>
        <begin position="105"/>
        <end position="126"/>
    </location>
</feature>
<feature type="transmembrane region" description="Helical" evidence="1">
    <location>
        <begin position="165"/>
        <end position="188"/>
    </location>
</feature>
<organism evidence="2 3">
    <name type="scientific">Exobacillus caeni</name>
    <dbReference type="NCBI Taxonomy" id="2574798"/>
    <lineage>
        <taxon>Bacteria</taxon>
        <taxon>Bacillati</taxon>
        <taxon>Bacillota</taxon>
        <taxon>Bacilli</taxon>
        <taxon>Bacillales</taxon>
        <taxon>Guptibacillaceae</taxon>
        <taxon>Exobacillus</taxon>
    </lineage>
</organism>
<dbReference type="Proteomes" id="UP000308230">
    <property type="component" value="Unassembled WGS sequence"/>
</dbReference>
<keyword evidence="1" id="KW-1133">Transmembrane helix</keyword>
<name>A0A5R9F285_9BACL</name>
<keyword evidence="1" id="KW-0472">Membrane</keyword>
<dbReference type="RefSeq" id="WP_138126630.1">
    <property type="nucleotide sequence ID" value="NZ_SWLG01000007.1"/>
</dbReference>
<feature type="transmembrane region" description="Helical" evidence="1">
    <location>
        <begin position="305"/>
        <end position="329"/>
    </location>
</feature>